<reference evidence="2" key="1">
    <citation type="journal article" date="2013" name="Nat. Genet.">
        <title>The Capsella rubella genome and the genomic consequences of rapid mating system evolution.</title>
        <authorList>
            <person name="Slotte T."/>
            <person name="Hazzouri K.M."/>
            <person name="Agren J.A."/>
            <person name="Koenig D."/>
            <person name="Maumus F."/>
            <person name="Guo Y.L."/>
            <person name="Steige K."/>
            <person name="Platts A.E."/>
            <person name="Escobar J.S."/>
            <person name="Newman L.K."/>
            <person name="Wang W."/>
            <person name="Mandakova T."/>
            <person name="Vello E."/>
            <person name="Smith L.M."/>
            <person name="Henz S.R."/>
            <person name="Steffen J."/>
            <person name="Takuno S."/>
            <person name="Brandvain Y."/>
            <person name="Coop G."/>
            <person name="Andolfatto P."/>
            <person name="Hu T.T."/>
            <person name="Blanchette M."/>
            <person name="Clark R.M."/>
            <person name="Quesneville H."/>
            <person name="Nordborg M."/>
            <person name="Gaut B.S."/>
            <person name="Lysak M.A."/>
            <person name="Jenkins J."/>
            <person name="Grimwood J."/>
            <person name="Chapman J."/>
            <person name="Prochnik S."/>
            <person name="Shu S."/>
            <person name="Rokhsar D."/>
            <person name="Schmutz J."/>
            <person name="Weigel D."/>
            <person name="Wright S.I."/>
        </authorList>
    </citation>
    <scope>NUCLEOTIDE SEQUENCE [LARGE SCALE GENOMIC DNA]</scope>
    <source>
        <strain evidence="2">cv. Monte Gargano</strain>
    </source>
</reference>
<gene>
    <name evidence="1" type="ORF">CARUB_v10024344mg</name>
</gene>
<evidence type="ECO:0000313" key="2">
    <source>
        <dbReference type="Proteomes" id="UP000029121"/>
    </source>
</evidence>
<name>R0HEV2_9BRAS</name>
<keyword evidence="2" id="KW-1185">Reference proteome</keyword>
<proteinExistence type="predicted"/>
<dbReference type="EMBL" id="KB870808">
    <property type="protein sequence ID" value="EOA28154.1"/>
    <property type="molecule type" value="Genomic_DNA"/>
</dbReference>
<evidence type="ECO:0000313" key="1">
    <source>
        <dbReference type="EMBL" id="EOA28154.1"/>
    </source>
</evidence>
<dbReference type="Proteomes" id="UP000029121">
    <property type="component" value="Unassembled WGS sequence"/>
</dbReference>
<organism evidence="1 2">
    <name type="scientific">Capsella rubella</name>
    <dbReference type="NCBI Taxonomy" id="81985"/>
    <lineage>
        <taxon>Eukaryota</taxon>
        <taxon>Viridiplantae</taxon>
        <taxon>Streptophyta</taxon>
        <taxon>Embryophyta</taxon>
        <taxon>Tracheophyta</taxon>
        <taxon>Spermatophyta</taxon>
        <taxon>Magnoliopsida</taxon>
        <taxon>eudicotyledons</taxon>
        <taxon>Gunneridae</taxon>
        <taxon>Pentapetalae</taxon>
        <taxon>rosids</taxon>
        <taxon>malvids</taxon>
        <taxon>Brassicales</taxon>
        <taxon>Brassicaceae</taxon>
        <taxon>Camelineae</taxon>
        <taxon>Capsella</taxon>
    </lineage>
</organism>
<accession>R0HEV2</accession>
<protein>
    <submittedName>
        <fullName evidence="1">Uncharacterized protein</fullName>
    </submittedName>
</protein>
<dbReference type="AlphaFoldDB" id="R0HEV2"/>
<sequence length="118" mass="13539">MVIVLPVGDKIKRIIYSPLLTEQHSRRSNKLPEDQLCKSSYLMTKYGTWRSLTLSQETGKDQLSLRSKSSKFLSLTWFSASKVKTRKLFHEALSFLQKLSVFGEIHFLTLVLQAYPSG</sequence>